<evidence type="ECO:0000256" key="1">
    <source>
        <dbReference type="SAM" id="MobiDB-lite"/>
    </source>
</evidence>
<dbReference type="EMBL" id="JBHSJG010000014">
    <property type="protein sequence ID" value="MFC4987009.1"/>
    <property type="molecule type" value="Genomic_DNA"/>
</dbReference>
<feature type="domain" description="DUF8052" evidence="2">
    <location>
        <begin position="32"/>
        <end position="189"/>
    </location>
</feature>
<feature type="region of interest" description="Disordered" evidence="1">
    <location>
        <begin position="1"/>
        <end position="27"/>
    </location>
</feature>
<evidence type="ECO:0000259" key="2">
    <source>
        <dbReference type="Pfam" id="PF26226"/>
    </source>
</evidence>
<reference evidence="3 4" key="1">
    <citation type="journal article" date="2019" name="Int. J. Syst. Evol. Microbiol.">
        <title>The Global Catalogue of Microorganisms (GCM) 10K type strain sequencing project: providing services to taxonomists for standard genome sequencing and annotation.</title>
        <authorList>
            <consortium name="The Broad Institute Genomics Platform"/>
            <consortium name="The Broad Institute Genome Sequencing Center for Infectious Disease"/>
            <person name="Wu L."/>
            <person name="Ma J."/>
        </authorList>
    </citation>
    <scope>NUCLEOTIDE SEQUENCE [LARGE SCALE GENOMIC DNA]</scope>
    <source>
        <strain evidence="3 4">CGMCC 1.15824</strain>
    </source>
</reference>
<evidence type="ECO:0000313" key="4">
    <source>
        <dbReference type="Proteomes" id="UP001595925"/>
    </source>
</evidence>
<dbReference type="Proteomes" id="UP001595925">
    <property type="component" value="Unassembled WGS sequence"/>
</dbReference>
<proteinExistence type="predicted"/>
<protein>
    <recommendedName>
        <fullName evidence="2">DUF8052 domain-containing protein</fullName>
    </recommendedName>
</protein>
<dbReference type="Pfam" id="PF26226">
    <property type="entry name" value="DUF8052"/>
    <property type="match status" value="1"/>
</dbReference>
<name>A0ABD5QCY5_9EURY</name>
<dbReference type="AlphaFoldDB" id="A0ABD5QCY5"/>
<accession>A0ABD5QCY5</accession>
<dbReference type="InterPro" id="IPR058365">
    <property type="entry name" value="DUF8052"/>
</dbReference>
<organism evidence="3 4">
    <name type="scientific">Saliphagus infecundisoli</name>
    <dbReference type="NCBI Taxonomy" id="1849069"/>
    <lineage>
        <taxon>Archaea</taxon>
        <taxon>Methanobacteriati</taxon>
        <taxon>Methanobacteriota</taxon>
        <taxon>Stenosarchaea group</taxon>
        <taxon>Halobacteria</taxon>
        <taxon>Halobacteriales</taxon>
        <taxon>Natrialbaceae</taxon>
        <taxon>Saliphagus</taxon>
    </lineage>
</organism>
<sequence>MTDDPAGDRSVSTDDTPRERSKRPEGVPVWNDDYLDRVGLRLAHHYDLERDHVVAGERFSLYGEMHVRHERHAIHPALTFGHHEAEEYLFVRRVDRPAVVELESMETLGERLADERIEADEDHYSTDFTFVLIADSIPDDVREFVAGYRNRTLLNYGYFGHYETNLLVVTPEGEASVASREADVESAFRLWEPIDVQEPGRLDRFLGWLSR</sequence>
<keyword evidence="4" id="KW-1185">Reference proteome</keyword>
<feature type="compositionally biased region" description="Basic and acidic residues" evidence="1">
    <location>
        <begin position="11"/>
        <end position="25"/>
    </location>
</feature>
<dbReference type="RefSeq" id="WP_224828261.1">
    <property type="nucleotide sequence ID" value="NZ_JAIVEF010000005.1"/>
</dbReference>
<comment type="caution">
    <text evidence="3">The sequence shown here is derived from an EMBL/GenBank/DDBJ whole genome shotgun (WGS) entry which is preliminary data.</text>
</comment>
<evidence type="ECO:0000313" key="3">
    <source>
        <dbReference type="EMBL" id="MFC4987009.1"/>
    </source>
</evidence>
<gene>
    <name evidence="3" type="ORF">ACFPFO_04325</name>
</gene>